<geneLocation type="plasmid" evidence="2">
    <name>pPUV-6</name>
</geneLocation>
<dbReference type="EMBL" id="MT732184">
    <property type="protein sequence ID" value="QOJ64850.1"/>
    <property type="molecule type" value="Genomic_DNA"/>
</dbReference>
<reference evidence="2" key="1">
    <citation type="journal article" date="2021" name="Antimicrob. Agents Chemother.">
        <title>Epidemic territorial spread of IncP-2-type VIM-2 carbapenemase-encoding megaplasmids in nosocomial Pseudomonas aeruginosa populations.</title>
        <authorList>
            <person name="Urbanowicz P."/>
            <person name="Bitar I."/>
            <person name="Izdebski R."/>
            <person name="Baraniak A."/>
            <person name="Literacka E."/>
            <person name="Hrabak J."/>
            <person name="Gniadkowski M."/>
        </authorList>
    </citation>
    <scope>NUCLEOTIDE SEQUENCE</scope>
    <source>
        <strain evidence="3">NMI2635/08</strain>
        <strain evidence="2">NMI3438/07</strain>
        <plasmid evidence="2">pPUV-6</plasmid>
        <plasmid evidence="3">pPUV-8</plasmid>
    </source>
</reference>
<proteinExistence type="predicted"/>
<keyword evidence="2" id="KW-0614">Plasmid</keyword>
<accession>A0A7L9ECA4</accession>
<dbReference type="RefSeq" id="WP_023657929.1">
    <property type="nucleotide sequence ID" value="NZ_AP014622.1"/>
</dbReference>
<feature type="domain" description="TniQ" evidence="1">
    <location>
        <begin position="8"/>
        <end position="165"/>
    </location>
</feature>
<organism evidence="2">
    <name type="scientific">Pseudomonas aeruginosa</name>
    <dbReference type="NCBI Taxonomy" id="287"/>
    <lineage>
        <taxon>Bacteria</taxon>
        <taxon>Pseudomonadati</taxon>
        <taxon>Pseudomonadota</taxon>
        <taxon>Gammaproteobacteria</taxon>
        <taxon>Pseudomonadales</taxon>
        <taxon>Pseudomonadaceae</taxon>
        <taxon>Pseudomonas</taxon>
    </lineage>
</organism>
<evidence type="ECO:0000313" key="3">
    <source>
        <dbReference type="EMBL" id="QOJ65944.1"/>
    </source>
</evidence>
<protein>
    <submittedName>
        <fullName evidence="2">TniQ family protein</fullName>
    </submittedName>
</protein>
<evidence type="ECO:0000313" key="2">
    <source>
        <dbReference type="EMBL" id="QOJ64850.1"/>
    </source>
</evidence>
<sequence>MKPAPRWPLHPAPREGEALSSWLNRVAACYQMDLHDLLEHDLGHGQVDDLDIAPPLSLLTVLSQRSSVELDRLRCMSFAGWVPWLLDSLNDRIPDALETYAFQFSVLLPKFRRKTRSITSWCAWVPSRPIHRACPLCLNDQTNQAILLAWKLPLMLSCPQHGCWLGFYWGVPGRLLGWENTDTSPRAVNEAIAAMDRRTWQALTTGYVELPRRRIHAGLWFRLLRTLLDELNTPLSLCGTFAHSIRYVWERCGHPLRAGQSLWRPYEILPLEVQLQMLEAAATAIDLIESKVLSPGGKQAALFLPEPQTAFTDGMPVVERKEEPVNYWQEAIKAIEEAIVEARHNPVTARSLFALTSYGQRDPESLERLRITFANEGIPPEFLSYYEPDGPFTCRRLNDGLSDSF</sequence>
<dbReference type="EMBL" id="MT732186">
    <property type="protein sequence ID" value="QOJ65944.1"/>
    <property type="molecule type" value="Genomic_DNA"/>
</dbReference>
<geneLocation type="plasmid" evidence="3">
    <name>pPUV-8</name>
</geneLocation>
<dbReference type="Pfam" id="PF06527">
    <property type="entry name" value="TniQ"/>
    <property type="match status" value="1"/>
</dbReference>
<evidence type="ECO:0000259" key="1">
    <source>
        <dbReference type="Pfam" id="PF06527"/>
    </source>
</evidence>
<dbReference type="AlphaFoldDB" id="A0A7L9ECA4"/>
<dbReference type="InterPro" id="IPR009492">
    <property type="entry name" value="TniQ"/>
</dbReference>
<name>A0A7L9ECA4_PSEAI</name>